<comment type="subcellular location">
    <subcellularLocation>
        <location evidence="1">Cell outer membrane</location>
    </subcellularLocation>
</comment>
<dbReference type="PROSITE" id="PS51257">
    <property type="entry name" value="PROKAR_LIPOPROTEIN"/>
    <property type="match status" value="1"/>
</dbReference>
<evidence type="ECO:0000256" key="3">
    <source>
        <dbReference type="ARBA" id="ARBA00023237"/>
    </source>
</evidence>
<feature type="chain" id="PRO_5011445614" evidence="5">
    <location>
        <begin position="20"/>
        <end position="222"/>
    </location>
</feature>
<sequence length="222" mass="22558">MTISKLPVAAGLSAVLALGACTDPATLSGQTDPNQKAKQGALIGGLIGAGAGAIANDSDRGLGALTGAAVGAAAGGLVGNQLDKQAAELRQQLANDGITITNTGDRLVVSVPNDITFDTDSAAVRPGLRSDLNKVAQNLLRYPNSTVQVIGHTDSDGDATYNQGLSVRRANAVGDILQAGGVSFDRVQTIGRGEEQPIASNLTAEGKARNRRVEIVVIPRNA</sequence>
<dbReference type="AlphaFoldDB" id="A0A1H7BVZ4"/>
<dbReference type="InterPro" id="IPR036737">
    <property type="entry name" value="OmpA-like_sf"/>
</dbReference>
<dbReference type="EMBL" id="FNYD01000007">
    <property type="protein sequence ID" value="SEJ80507.1"/>
    <property type="molecule type" value="Genomic_DNA"/>
</dbReference>
<proteinExistence type="predicted"/>
<dbReference type="PANTHER" id="PTHR30329:SF21">
    <property type="entry name" value="LIPOPROTEIN YIAD-RELATED"/>
    <property type="match status" value="1"/>
</dbReference>
<organism evidence="7 8">
    <name type="scientific">Cribrihabitans marinus</name>
    <dbReference type="NCBI Taxonomy" id="1227549"/>
    <lineage>
        <taxon>Bacteria</taxon>
        <taxon>Pseudomonadati</taxon>
        <taxon>Pseudomonadota</taxon>
        <taxon>Alphaproteobacteria</taxon>
        <taxon>Rhodobacterales</taxon>
        <taxon>Paracoccaceae</taxon>
        <taxon>Cribrihabitans</taxon>
    </lineage>
</organism>
<dbReference type="RefSeq" id="WP_092367700.1">
    <property type="nucleotide sequence ID" value="NZ_BMGV01000007.1"/>
</dbReference>
<dbReference type="SUPFAM" id="SSF103088">
    <property type="entry name" value="OmpA-like"/>
    <property type="match status" value="1"/>
</dbReference>
<dbReference type="GO" id="GO:0009279">
    <property type="term" value="C:cell outer membrane"/>
    <property type="evidence" value="ECO:0007669"/>
    <property type="project" value="UniProtKB-SubCell"/>
</dbReference>
<keyword evidence="3" id="KW-0998">Cell outer membrane</keyword>
<evidence type="ECO:0000256" key="2">
    <source>
        <dbReference type="ARBA" id="ARBA00023136"/>
    </source>
</evidence>
<dbReference type="InterPro" id="IPR006665">
    <property type="entry name" value="OmpA-like"/>
</dbReference>
<evidence type="ECO:0000313" key="7">
    <source>
        <dbReference type="EMBL" id="SEJ80507.1"/>
    </source>
</evidence>
<dbReference type="Gene3D" id="3.30.1330.60">
    <property type="entry name" value="OmpA-like domain"/>
    <property type="match status" value="1"/>
</dbReference>
<dbReference type="InterPro" id="IPR006664">
    <property type="entry name" value="OMP_bac"/>
</dbReference>
<feature type="domain" description="OmpA-like" evidence="6">
    <location>
        <begin position="104"/>
        <end position="221"/>
    </location>
</feature>
<feature type="signal peptide" evidence="5">
    <location>
        <begin position="1"/>
        <end position="19"/>
    </location>
</feature>
<evidence type="ECO:0000259" key="6">
    <source>
        <dbReference type="PROSITE" id="PS51123"/>
    </source>
</evidence>
<keyword evidence="5" id="KW-0732">Signal</keyword>
<evidence type="ECO:0000256" key="1">
    <source>
        <dbReference type="ARBA" id="ARBA00004442"/>
    </source>
</evidence>
<evidence type="ECO:0000313" key="8">
    <source>
        <dbReference type="Proteomes" id="UP000199379"/>
    </source>
</evidence>
<reference evidence="7 8" key="1">
    <citation type="submission" date="2016-10" db="EMBL/GenBank/DDBJ databases">
        <authorList>
            <person name="de Groot N.N."/>
        </authorList>
    </citation>
    <scope>NUCLEOTIDE SEQUENCE [LARGE SCALE GENOMIC DNA]</scope>
    <source>
        <strain evidence="7 8">DSM 29340</strain>
    </source>
</reference>
<dbReference type="CDD" id="cd07185">
    <property type="entry name" value="OmpA_C-like"/>
    <property type="match status" value="1"/>
</dbReference>
<accession>A0A1H7BVZ4</accession>
<dbReference type="OrthoDB" id="9782229at2"/>
<keyword evidence="2 4" id="KW-0472">Membrane</keyword>
<dbReference type="PANTHER" id="PTHR30329">
    <property type="entry name" value="STATOR ELEMENT OF FLAGELLAR MOTOR COMPLEX"/>
    <property type="match status" value="1"/>
</dbReference>
<evidence type="ECO:0000256" key="5">
    <source>
        <dbReference type="SAM" id="SignalP"/>
    </source>
</evidence>
<evidence type="ECO:0000256" key="4">
    <source>
        <dbReference type="PROSITE-ProRule" id="PRU00473"/>
    </source>
</evidence>
<gene>
    <name evidence="7" type="ORF">SAMN05444007_107169</name>
</gene>
<dbReference type="PRINTS" id="PR01023">
    <property type="entry name" value="NAFLGMOTY"/>
</dbReference>
<dbReference type="Pfam" id="PF00691">
    <property type="entry name" value="OmpA"/>
    <property type="match status" value="1"/>
</dbReference>
<dbReference type="Proteomes" id="UP000199379">
    <property type="component" value="Unassembled WGS sequence"/>
</dbReference>
<dbReference type="InterPro" id="IPR039567">
    <property type="entry name" value="Gly-zipper"/>
</dbReference>
<protein>
    <submittedName>
        <fullName evidence="7">Outer membrane protein OmpA</fullName>
    </submittedName>
</protein>
<keyword evidence="8" id="KW-1185">Reference proteome</keyword>
<dbReference type="Pfam" id="PF13488">
    <property type="entry name" value="Gly-zipper_Omp"/>
    <property type="match status" value="1"/>
</dbReference>
<name>A0A1H7BVZ4_9RHOB</name>
<dbReference type="STRING" id="1227549.SAMN05444007_107169"/>
<dbReference type="PRINTS" id="PR01021">
    <property type="entry name" value="OMPADOMAIN"/>
</dbReference>
<dbReference type="InterPro" id="IPR050330">
    <property type="entry name" value="Bact_OuterMem_StrucFunc"/>
</dbReference>
<dbReference type="PROSITE" id="PS51123">
    <property type="entry name" value="OMPA_2"/>
    <property type="match status" value="1"/>
</dbReference>